<feature type="region of interest" description="Disordered" evidence="1">
    <location>
        <begin position="118"/>
        <end position="261"/>
    </location>
</feature>
<feature type="compositionally biased region" description="Polar residues" evidence="1">
    <location>
        <begin position="145"/>
        <end position="169"/>
    </location>
</feature>
<gene>
    <name evidence="2" type="ORF">LshimejAT787_0801440</name>
</gene>
<proteinExistence type="predicted"/>
<protein>
    <submittedName>
        <fullName evidence="2">Uncharacterized protein</fullName>
    </submittedName>
</protein>
<evidence type="ECO:0000313" key="3">
    <source>
        <dbReference type="Proteomes" id="UP001063166"/>
    </source>
</evidence>
<feature type="region of interest" description="Disordered" evidence="1">
    <location>
        <begin position="423"/>
        <end position="525"/>
    </location>
</feature>
<evidence type="ECO:0000256" key="1">
    <source>
        <dbReference type="SAM" id="MobiDB-lite"/>
    </source>
</evidence>
<evidence type="ECO:0000313" key="2">
    <source>
        <dbReference type="EMBL" id="GLB40273.1"/>
    </source>
</evidence>
<dbReference type="Proteomes" id="UP001063166">
    <property type="component" value="Unassembled WGS sequence"/>
</dbReference>
<feature type="region of interest" description="Disordered" evidence="1">
    <location>
        <begin position="540"/>
        <end position="572"/>
    </location>
</feature>
<feature type="compositionally biased region" description="Low complexity" evidence="1">
    <location>
        <begin position="348"/>
        <end position="358"/>
    </location>
</feature>
<feature type="region of interest" description="Disordered" evidence="1">
    <location>
        <begin position="336"/>
        <end position="364"/>
    </location>
</feature>
<organism evidence="2 3">
    <name type="scientific">Lyophyllum shimeji</name>
    <name type="common">Hon-shimeji</name>
    <name type="synonym">Tricholoma shimeji</name>
    <dbReference type="NCBI Taxonomy" id="47721"/>
    <lineage>
        <taxon>Eukaryota</taxon>
        <taxon>Fungi</taxon>
        <taxon>Dikarya</taxon>
        <taxon>Basidiomycota</taxon>
        <taxon>Agaricomycotina</taxon>
        <taxon>Agaricomycetes</taxon>
        <taxon>Agaricomycetidae</taxon>
        <taxon>Agaricales</taxon>
        <taxon>Tricholomatineae</taxon>
        <taxon>Lyophyllaceae</taxon>
        <taxon>Lyophyllum</taxon>
    </lineage>
</organism>
<reference evidence="2" key="1">
    <citation type="submission" date="2022-07" db="EMBL/GenBank/DDBJ databases">
        <title>The genome of Lyophyllum shimeji provides insight into the initial evolution of ectomycorrhizal fungal genome.</title>
        <authorList>
            <person name="Kobayashi Y."/>
            <person name="Shibata T."/>
            <person name="Hirakawa H."/>
            <person name="Shigenobu S."/>
            <person name="Nishiyama T."/>
            <person name="Yamada A."/>
            <person name="Hasebe M."/>
            <person name="Kawaguchi M."/>
        </authorList>
    </citation>
    <scope>NUCLEOTIDE SEQUENCE</scope>
    <source>
        <strain evidence="2">AT787</strain>
    </source>
</reference>
<comment type="caution">
    <text evidence="2">The sequence shown here is derived from an EMBL/GenBank/DDBJ whole genome shotgun (WGS) entry which is preliminary data.</text>
</comment>
<dbReference type="OrthoDB" id="2163387at2759"/>
<dbReference type="AlphaFoldDB" id="A0A9P3PQP3"/>
<sequence>MTYLQHSSAQSLPTSSLFVGPQEKEQRQRAIQKFMARAEISSITRGLRTRLSYASYKAVHNVPHVPLRDLEAQSQSQAQSASFSRTIAAKRKAAGNNYYSNPATQGPHAMAAGPGSLRRGGSGSMLPPSSTTSPRTYYPAVNGSAYATTSNNDPGFGSRTVNPNQSLYTSLLAPPPAKQARTIHNAGDPPIPAPTRPLASPRARAPTKPVSRSTAEATRSHVKSRKLDHPASPQSPNARKVKRTPDKGKQKRQHPTDVDVDGDVDMKAAATLTSLLLHHRPSITGSVSSPRSSIDGSEAGSAYSYSHFAQSSARTVTAVSPPAPVSAAASTSTVTESSFCNQTPPPAQATGPAKATTPRPAPTDNEAANLMLYLATSPSPARPSNKDSRDLAAYRALGGDPPGVLRDKGRVLFASGTEPAEASKLQPLARGGDTNFTSAIPSIGGESGSGSVPDTSTRTMPAPSQLLPPPSLPSQRSASGSPSTTKDSHESPRTSYTPGNADFNFNDFIHGSPSPSRGPVVPAPKANLGLRADVGRKLFEEEQMRHAMSGAQSPEKRREDRALGAGIDLMQS</sequence>
<dbReference type="EMBL" id="BRPK01000008">
    <property type="protein sequence ID" value="GLB40273.1"/>
    <property type="molecule type" value="Genomic_DNA"/>
</dbReference>
<name>A0A9P3PQP3_LYOSH</name>
<accession>A0A9P3PQP3</accession>
<feature type="compositionally biased region" description="Low complexity" evidence="1">
    <location>
        <begin position="511"/>
        <end position="524"/>
    </location>
</feature>
<keyword evidence="3" id="KW-1185">Reference proteome</keyword>